<keyword evidence="2" id="KW-1185">Reference proteome</keyword>
<name>A0ABT5FFA4_9GAMM</name>
<gene>
    <name evidence="1" type="ORF">PN838_17315</name>
</gene>
<protein>
    <submittedName>
        <fullName evidence="1">Uncharacterized protein</fullName>
    </submittedName>
</protein>
<dbReference type="Proteomes" id="UP001528411">
    <property type="component" value="Unassembled WGS sequence"/>
</dbReference>
<reference evidence="1 2" key="1">
    <citation type="submission" date="2023-01" db="EMBL/GenBank/DDBJ databases">
        <title>Psychrosphaera sp. nov., isolated from marine algae.</title>
        <authorList>
            <person name="Bayburt H."/>
            <person name="Choi B.J."/>
            <person name="Kim J.M."/>
            <person name="Choi D.G."/>
            <person name="Jeon C.O."/>
        </authorList>
    </citation>
    <scope>NUCLEOTIDE SEQUENCE [LARGE SCALE GENOMIC DNA]</scope>
    <source>
        <strain evidence="1 2">G1-22</strain>
    </source>
</reference>
<comment type="caution">
    <text evidence="1">The sequence shown here is derived from an EMBL/GenBank/DDBJ whole genome shotgun (WGS) entry which is preliminary data.</text>
</comment>
<evidence type="ECO:0000313" key="2">
    <source>
        <dbReference type="Proteomes" id="UP001528411"/>
    </source>
</evidence>
<dbReference type="RefSeq" id="WP_272181453.1">
    <property type="nucleotide sequence ID" value="NZ_JAQOMS010000002.1"/>
</dbReference>
<sequence>MHNLRQFSAIFTLVWGLICSFDVRSEQDLRAIHTELLESINLLKDKKYAEACVKLKLLPTLDESSNDPISKTTSTKYLLYSGTVFCGIGFI</sequence>
<dbReference type="EMBL" id="JAQOMS010000002">
    <property type="protein sequence ID" value="MDC2890198.1"/>
    <property type="molecule type" value="Genomic_DNA"/>
</dbReference>
<proteinExistence type="predicted"/>
<organism evidence="1 2">
    <name type="scientific">Psychrosphaera algicola</name>
    <dbReference type="NCBI Taxonomy" id="3023714"/>
    <lineage>
        <taxon>Bacteria</taxon>
        <taxon>Pseudomonadati</taxon>
        <taxon>Pseudomonadota</taxon>
        <taxon>Gammaproteobacteria</taxon>
        <taxon>Alteromonadales</taxon>
        <taxon>Pseudoalteromonadaceae</taxon>
        <taxon>Psychrosphaera</taxon>
    </lineage>
</organism>
<evidence type="ECO:0000313" key="1">
    <source>
        <dbReference type="EMBL" id="MDC2890198.1"/>
    </source>
</evidence>
<accession>A0ABT5FFA4</accession>